<dbReference type="SUPFAM" id="SSF63829">
    <property type="entry name" value="Calcium-dependent phosphotriesterase"/>
    <property type="match status" value="1"/>
</dbReference>
<comment type="caution">
    <text evidence="1">The sequence shown here is derived from an EMBL/GenBank/DDBJ whole genome shotgun (WGS) entry which is preliminary data.</text>
</comment>
<organism evidence="1 2">
    <name type="scientific">Mytilus edulis</name>
    <name type="common">Blue mussel</name>
    <dbReference type="NCBI Taxonomy" id="6550"/>
    <lineage>
        <taxon>Eukaryota</taxon>
        <taxon>Metazoa</taxon>
        <taxon>Spiralia</taxon>
        <taxon>Lophotrochozoa</taxon>
        <taxon>Mollusca</taxon>
        <taxon>Bivalvia</taxon>
        <taxon>Autobranchia</taxon>
        <taxon>Pteriomorphia</taxon>
        <taxon>Mytilida</taxon>
        <taxon>Mytiloidea</taxon>
        <taxon>Mytilidae</taxon>
        <taxon>Mytilinae</taxon>
        <taxon>Mytilus</taxon>
    </lineage>
</organism>
<dbReference type="AlphaFoldDB" id="A0A8S3SLM7"/>
<dbReference type="Gene3D" id="2.120.10.30">
    <property type="entry name" value="TolB, C-terminal domain"/>
    <property type="match status" value="1"/>
</dbReference>
<evidence type="ECO:0000313" key="2">
    <source>
        <dbReference type="Proteomes" id="UP000683360"/>
    </source>
</evidence>
<proteinExistence type="predicted"/>
<protein>
    <submittedName>
        <fullName evidence="1">Uncharacterized protein</fullName>
    </submittedName>
</protein>
<dbReference type="Proteomes" id="UP000683360">
    <property type="component" value="Unassembled WGS sequence"/>
</dbReference>
<dbReference type="EMBL" id="CAJPWZ010001723">
    <property type="protein sequence ID" value="CAG2222095.1"/>
    <property type="molecule type" value="Genomic_DNA"/>
</dbReference>
<dbReference type="InterPro" id="IPR011042">
    <property type="entry name" value="6-blade_b-propeller_TolB-like"/>
</dbReference>
<gene>
    <name evidence="1" type="ORF">MEDL_35467</name>
</gene>
<name>A0A8S3SLM7_MYTED</name>
<keyword evidence="2" id="KW-1185">Reference proteome</keyword>
<reference evidence="1" key="1">
    <citation type="submission" date="2021-03" db="EMBL/GenBank/DDBJ databases">
        <authorList>
            <person name="Bekaert M."/>
        </authorList>
    </citation>
    <scope>NUCLEOTIDE SEQUENCE</scope>
</reference>
<sequence>MQWDASEEVITNRAKYVRDHKRSIERLKTTISETLQSYRVVDILAASGYYVLKLEDRNQVYQTKMQQAKFLSDEKDVRSTLQNCFGDIYRGPEYELVKSFKTNVNDVSNIVHIKKDHALIYSKIDESLQQVKFENNNILVEKVNNVKIYDMALMENDSIIFSIKTNELKLYNLEGQVETFHCFSSLKTFNIYGVHVNRKNEICVGISNSNYANNCNPTAKVIVFNTEKQVIKTYENNRITKEKLFNCPIRIVTNYDDTICVIDLDSYKSNTGKVVCLEQGGTMKWKYEWSSFLDFEPFDITVTTEGMILVLDLSRNIHCINQDGNVTSYKEFYTSRPMQLPSPGSLAVDSEGLLLVSQNYSFSGSSAIQFYKLK</sequence>
<accession>A0A8S3SLM7</accession>
<evidence type="ECO:0000313" key="1">
    <source>
        <dbReference type="EMBL" id="CAG2222095.1"/>
    </source>
</evidence>